<evidence type="ECO:0000313" key="4">
    <source>
        <dbReference type="Proteomes" id="UP000521943"/>
    </source>
</evidence>
<feature type="transmembrane region" description="Helical" evidence="2">
    <location>
        <begin position="80"/>
        <end position="104"/>
    </location>
</feature>
<evidence type="ECO:0000256" key="1">
    <source>
        <dbReference type="SAM" id="MobiDB-lite"/>
    </source>
</evidence>
<accession>A0A8H6M727</accession>
<sequence length="264" mass="28898">MEQGCDSAYIIAASLSLLGRIGILSILGARTCAIFHHNRIMVAFFSLLGLAVMILAVLHIPYVSCNGTKLKPENRTSVDLLSVLTVVYELLSTALLAFGCIRTLRVAGMFKWDKKSLVFLILQEGLLYTGFVSLFTTAAMILTYVAPLGSFAQRSLNALTLPISGMMTARFLLHVRGWRKGQFTETHLHVAPSEMEFQVAEASYNPKSAKAVEHSERAPRRRPSLGGDIIPLENRGRMGDLEGRSLGEETSSSTVRGDSAHLRS</sequence>
<reference evidence="3 4" key="1">
    <citation type="submission" date="2020-07" db="EMBL/GenBank/DDBJ databases">
        <title>Comparative genomics of pyrophilous fungi reveals a link between fire events and developmental genes.</title>
        <authorList>
            <consortium name="DOE Joint Genome Institute"/>
            <person name="Steindorff A.S."/>
            <person name="Carver A."/>
            <person name="Calhoun S."/>
            <person name="Stillman K."/>
            <person name="Liu H."/>
            <person name="Lipzen A."/>
            <person name="Pangilinan J."/>
            <person name="Labutti K."/>
            <person name="Bruns T.D."/>
            <person name="Grigoriev I.V."/>
        </authorList>
    </citation>
    <scope>NUCLEOTIDE SEQUENCE [LARGE SCALE GENOMIC DNA]</scope>
    <source>
        <strain evidence="3 4">CBS 144469</strain>
    </source>
</reference>
<keyword evidence="2" id="KW-0812">Transmembrane</keyword>
<dbReference type="AlphaFoldDB" id="A0A8H6M727"/>
<evidence type="ECO:0000313" key="3">
    <source>
        <dbReference type="EMBL" id="KAF6755344.1"/>
    </source>
</evidence>
<protein>
    <submittedName>
        <fullName evidence="3">Uncharacterized protein</fullName>
    </submittedName>
</protein>
<organism evidence="3 4">
    <name type="scientific">Ephemerocybe angulata</name>
    <dbReference type="NCBI Taxonomy" id="980116"/>
    <lineage>
        <taxon>Eukaryota</taxon>
        <taxon>Fungi</taxon>
        <taxon>Dikarya</taxon>
        <taxon>Basidiomycota</taxon>
        <taxon>Agaricomycotina</taxon>
        <taxon>Agaricomycetes</taxon>
        <taxon>Agaricomycetidae</taxon>
        <taxon>Agaricales</taxon>
        <taxon>Agaricineae</taxon>
        <taxon>Psathyrellaceae</taxon>
        <taxon>Ephemerocybe</taxon>
    </lineage>
</organism>
<proteinExistence type="predicted"/>
<gene>
    <name evidence="3" type="ORF">DFP72DRAFT_339051</name>
</gene>
<dbReference type="Proteomes" id="UP000521943">
    <property type="component" value="Unassembled WGS sequence"/>
</dbReference>
<keyword evidence="2" id="KW-0472">Membrane</keyword>
<name>A0A8H6M727_9AGAR</name>
<dbReference type="OrthoDB" id="3267855at2759"/>
<feature type="region of interest" description="Disordered" evidence="1">
    <location>
        <begin position="208"/>
        <end position="264"/>
    </location>
</feature>
<feature type="transmembrane region" description="Helical" evidence="2">
    <location>
        <begin position="40"/>
        <end position="60"/>
    </location>
</feature>
<evidence type="ECO:0000256" key="2">
    <source>
        <dbReference type="SAM" id="Phobius"/>
    </source>
</evidence>
<feature type="transmembrane region" description="Helical" evidence="2">
    <location>
        <begin position="6"/>
        <end position="28"/>
    </location>
</feature>
<keyword evidence="4" id="KW-1185">Reference proteome</keyword>
<dbReference type="EMBL" id="JACGCI010000030">
    <property type="protein sequence ID" value="KAF6755344.1"/>
    <property type="molecule type" value="Genomic_DNA"/>
</dbReference>
<keyword evidence="2" id="KW-1133">Transmembrane helix</keyword>
<comment type="caution">
    <text evidence="3">The sequence shown here is derived from an EMBL/GenBank/DDBJ whole genome shotgun (WGS) entry which is preliminary data.</text>
</comment>
<feature type="transmembrane region" description="Helical" evidence="2">
    <location>
        <begin position="151"/>
        <end position="173"/>
    </location>
</feature>
<feature type="compositionally biased region" description="Basic and acidic residues" evidence="1">
    <location>
        <begin position="234"/>
        <end position="247"/>
    </location>
</feature>
<feature type="transmembrane region" description="Helical" evidence="2">
    <location>
        <begin position="125"/>
        <end position="145"/>
    </location>
</feature>